<dbReference type="EMBL" id="JAAGAX010000011">
    <property type="protein sequence ID" value="KAF2297585.1"/>
    <property type="molecule type" value="Genomic_DNA"/>
</dbReference>
<evidence type="ECO:0000313" key="2">
    <source>
        <dbReference type="EMBL" id="KAF2297585.1"/>
    </source>
</evidence>
<feature type="region of interest" description="Disordered" evidence="1">
    <location>
        <begin position="67"/>
        <end position="86"/>
    </location>
</feature>
<reference evidence="2 3" key="1">
    <citation type="journal article" date="2020" name="Mol. Plant">
        <title>The Chromosome-Based Rubber Tree Genome Provides New Insights into Spurge Genome Evolution and Rubber Biosynthesis.</title>
        <authorList>
            <person name="Liu J."/>
            <person name="Shi C."/>
            <person name="Shi C.C."/>
            <person name="Li W."/>
            <person name="Zhang Q.J."/>
            <person name="Zhang Y."/>
            <person name="Li K."/>
            <person name="Lu H.F."/>
            <person name="Shi C."/>
            <person name="Zhu S.T."/>
            <person name="Xiao Z.Y."/>
            <person name="Nan H."/>
            <person name="Yue Y."/>
            <person name="Zhu X.G."/>
            <person name="Wu Y."/>
            <person name="Hong X.N."/>
            <person name="Fan G.Y."/>
            <person name="Tong Y."/>
            <person name="Zhang D."/>
            <person name="Mao C.L."/>
            <person name="Liu Y.L."/>
            <person name="Hao S.J."/>
            <person name="Liu W.Q."/>
            <person name="Lv M.Q."/>
            <person name="Zhang H.B."/>
            <person name="Liu Y."/>
            <person name="Hu-Tang G.R."/>
            <person name="Wang J.P."/>
            <person name="Wang J.H."/>
            <person name="Sun Y.H."/>
            <person name="Ni S.B."/>
            <person name="Chen W.B."/>
            <person name="Zhang X.C."/>
            <person name="Jiao Y.N."/>
            <person name="Eichler E.E."/>
            <person name="Li G.H."/>
            <person name="Liu X."/>
            <person name="Gao L.Z."/>
        </authorList>
    </citation>
    <scope>NUCLEOTIDE SEQUENCE [LARGE SCALE GENOMIC DNA]</scope>
    <source>
        <strain evidence="3">cv. GT1</strain>
        <tissue evidence="2">Leaf</tissue>
    </source>
</reference>
<evidence type="ECO:0000256" key="1">
    <source>
        <dbReference type="SAM" id="MobiDB-lite"/>
    </source>
</evidence>
<dbReference type="AlphaFoldDB" id="A0A6A6LAV3"/>
<evidence type="ECO:0000313" key="3">
    <source>
        <dbReference type="Proteomes" id="UP000467840"/>
    </source>
</evidence>
<dbReference type="Proteomes" id="UP000467840">
    <property type="component" value="Chromosome 1"/>
</dbReference>
<protein>
    <submittedName>
        <fullName evidence="2">Uncharacterized protein</fullName>
    </submittedName>
</protein>
<comment type="caution">
    <text evidence="2">The sequence shown here is derived from an EMBL/GenBank/DDBJ whole genome shotgun (WGS) entry which is preliminary data.</text>
</comment>
<name>A0A6A6LAV3_HEVBR</name>
<feature type="compositionally biased region" description="Basic and acidic residues" evidence="1">
    <location>
        <begin position="68"/>
        <end position="82"/>
    </location>
</feature>
<organism evidence="2 3">
    <name type="scientific">Hevea brasiliensis</name>
    <name type="common">Para rubber tree</name>
    <name type="synonym">Siphonia brasiliensis</name>
    <dbReference type="NCBI Taxonomy" id="3981"/>
    <lineage>
        <taxon>Eukaryota</taxon>
        <taxon>Viridiplantae</taxon>
        <taxon>Streptophyta</taxon>
        <taxon>Embryophyta</taxon>
        <taxon>Tracheophyta</taxon>
        <taxon>Spermatophyta</taxon>
        <taxon>Magnoliopsida</taxon>
        <taxon>eudicotyledons</taxon>
        <taxon>Gunneridae</taxon>
        <taxon>Pentapetalae</taxon>
        <taxon>rosids</taxon>
        <taxon>fabids</taxon>
        <taxon>Malpighiales</taxon>
        <taxon>Euphorbiaceae</taxon>
        <taxon>Crotonoideae</taxon>
        <taxon>Micrandreae</taxon>
        <taxon>Hevea</taxon>
    </lineage>
</organism>
<proteinExistence type="predicted"/>
<gene>
    <name evidence="2" type="ORF">GH714_000035</name>
</gene>
<keyword evidence="3" id="KW-1185">Reference proteome</keyword>
<sequence>MMEDDASNNEKIDFGFLDWLTEVDHFFEYAKISKERKMLMSLQEARNFVLKVEMMLREKTRQIYYPTYDRDDHQSRAKKEETSQDVSLGGNVEIAKNSISVNNKANSFNPPKPNNPYAKPVPVKCYMCNEKGYRSNECSKRKSVNIFERHDDDDDDGEIYYGEDEEKDCQHDELICSMRMSMFIQKIDDKSFKDFIEQKNHLEFEFDTLTMPFAMVDDEEFEESVMGREGHKAKEISMKIEIFSNKFSSVLLILFV</sequence>
<accession>A0A6A6LAV3</accession>